<dbReference type="EMBL" id="BMAO01008202">
    <property type="protein sequence ID" value="GFR21730.1"/>
    <property type="molecule type" value="Genomic_DNA"/>
</dbReference>
<feature type="region of interest" description="Disordered" evidence="2">
    <location>
        <begin position="180"/>
        <end position="200"/>
    </location>
</feature>
<organism evidence="3 4">
    <name type="scientific">Trichonephila clavata</name>
    <name type="common">Joro spider</name>
    <name type="synonym">Nephila clavata</name>
    <dbReference type="NCBI Taxonomy" id="2740835"/>
    <lineage>
        <taxon>Eukaryota</taxon>
        <taxon>Metazoa</taxon>
        <taxon>Ecdysozoa</taxon>
        <taxon>Arthropoda</taxon>
        <taxon>Chelicerata</taxon>
        <taxon>Arachnida</taxon>
        <taxon>Araneae</taxon>
        <taxon>Araneomorphae</taxon>
        <taxon>Entelegynae</taxon>
        <taxon>Araneoidea</taxon>
        <taxon>Nephilidae</taxon>
        <taxon>Trichonephila</taxon>
    </lineage>
</organism>
<keyword evidence="4" id="KW-1185">Reference proteome</keyword>
<evidence type="ECO:0000313" key="4">
    <source>
        <dbReference type="Proteomes" id="UP000887116"/>
    </source>
</evidence>
<comment type="caution">
    <text evidence="3">The sequence shown here is derived from an EMBL/GenBank/DDBJ whole genome shotgun (WGS) entry which is preliminary data.</text>
</comment>
<evidence type="ECO:0000313" key="3">
    <source>
        <dbReference type="EMBL" id="GFR21730.1"/>
    </source>
</evidence>
<feature type="compositionally biased region" description="Basic and acidic residues" evidence="2">
    <location>
        <begin position="187"/>
        <end position="200"/>
    </location>
</feature>
<evidence type="ECO:0000256" key="2">
    <source>
        <dbReference type="SAM" id="MobiDB-lite"/>
    </source>
</evidence>
<dbReference type="AlphaFoldDB" id="A0A8X6LTS9"/>
<evidence type="ECO:0000256" key="1">
    <source>
        <dbReference type="SAM" id="Coils"/>
    </source>
</evidence>
<feature type="coiled-coil region" evidence="1">
    <location>
        <begin position="69"/>
        <end position="96"/>
    </location>
</feature>
<feature type="region of interest" description="Disordered" evidence="2">
    <location>
        <begin position="233"/>
        <end position="291"/>
    </location>
</feature>
<feature type="compositionally biased region" description="Acidic residues" evidence="2">
    <location>
        <begin position="257"/>
        <end position="280"/>
    </location>
</feature>
<feature type="compositionally biased region" description="Basic and acidic residues" evidence="2">
    <location>
        <begin position="235"/>
        <end position="249"/>
    </location>
</feature>
<proteinExistence type="predicted"/>
<accession>A0A8X6LTS9</accession>
<sequence>MEHVDVNQNLTNTNGSLNKDFSSILSQHEALRRATLLKHRKVSTQLKLDMVQRQLSGLRRSVNDSDGSRQFYRKQMQELSHELQDLDCNLDKVERSAFYARKRLLRQCGMDFVSSSTGAIPLSSSHSAIFSSSEHLSRSNSRSSLKSKVCHLMSSPGYRFKKRHLLGELRAVASLSSLNIKSSSPTHNDEDKEDSSKDTKSWKAPLRFLGNFVDSRIRRRLWGSSSRTKSADNILEEKKDNSHHSDCENKNCNGFETAEDEYSSSDSSSESDDDDEVEEIEQWKPKSASKCTWKAPVARKISNNQKAQIDPAILAEIEDFERMAAQYIKQHT</sequence>
<reference evidence="3" key="1">
    <citation type="submission" date="2020-07" db="EMBL/GenBank/DDBJ databases">
        <title>Multicomponent nature underlies the extraordinary mechanical properties of spider dragline silk.</title>
        <authorList>
            <person name="Kono N."/>
            <person name="Nakamura H."/>
            <person name="Mori M."/>
            <person name="Yoshida Y."/>
            <person name="Ohtoshi R."/>
            <person name="Malay A.D."/>
            <person name="Moran D.A.P."/>
            <person name="Tomita M."/>
            <person name="Numata K."/>
            <person name="Arakawa K."/>
        </authorList>
    </citation>
    <scope>NUCLEOTIDE SEQUENCE</scope>
</reference>
<dbReference type="Proteomes" id="UP000887116">
    <property type="component" value="Unassembled WGS sequence"/>
</dbReference>
<dbReference type="OrthoDB" id="6430729at2759"/>
<keyword evidence="1" id="KW-0175">Coiled coil</keyword>
<name>A0A8X6LTS9_TRICU</name>
<gene>
    <name evidence="3" type="primary">NCL1_38466</name>
    <name evidence="3" type="ORF">TNCT_190031</name>
</gene>
<protein>
    <submittedName>
        <fullName evidence="3">Uncharacterized protein</fullName>
    </submittedName>
</protein>